<keyword evidence="4" id="KW-1185">Reference proteome</keyword>
<dbReference type="SMART" id="SM00213">
    <property type="entry name" value="UBQ"/>
    <property type="match status" value="1"/>
</dbReference>
<evidence type="ECO:0000313" key="3">
    <source>
        <dbReference type="EMBL" id="CAK7342694.1"/>
    </source>
</evidence>
<dbReference type="InterPro" id="IPR019956">
    <property type="entry name" value="Ubiquitin_dom"/>
</dbReference>
<sequence length="110" mass="12615">MLLLSQTKKYIFVELPEDKEITVEVESSDSISSVTTKIQDKEGIAIDQQSLYFNEQALSNSDILGLYEMKNNDKLFLKINAEAYQYLVSLFEVQEVSNSIAFFFNIKISE</sequence>
<dbReference type="InterPro" id="IPR050158">
    <property type="entry name" value="Ubiquitin_ubiquitin-like"/>
</dbReference>
<feature type="domain" description="Ubiquitin-like" evidence="2">
    <location>
        <begin position="9"/>
        <end position="77"/>
    </location>
</feature>
<dbReference type="SUPFAM" id="SSF54236">
    <property type="entry name" value="Ubiquitin-like"/>
    <property type="match status" value="1"/>
</dbReference>
<reference evidence="3 4" key="1">
    <citation type="submission" date="2024-01" db="EMBL/GenBank/DDBJ databases">
        <authorList>
            <person name="Waweru B."/>
        </authorList>
    </citation>
    <scope>NUCLEOTIDE SEQUENCE [LARGE SCALE GENOMIC DNA]</scope>
</reference>
<name>A0AAV1RYU2_9ROSI</name>
<dbReference type="GO" id="GO:0003729">
    <property type="term" value="F:mRNA binding"/>
    <property type="evidence" value="ECO:0007669"/>
    <property type="project" value="UniProtKB-ARBA"/>
</dbReference>
<evidence type="ECO:0000256" key="1">
    <source>
        <dbReference type="ARBA" id="ARBA00022499"/>
    </source>
</evidence>
<dbReference type="AlphaFoldDB" id="A0AAV1RYU2"/>
<gene>
    <name evidence="3" type="ORF">DCAF_LOCUS16924</name>
</gene>
<dbReference type="InterPro" id="IPR029071">
    <property type="entry name" value="Ubiquitin-like_domsf"/>
</dbReference>
<proteinExistence type="predicted"/>
<protein>
    <recommendedName>
        <fullName evidence="2">Ubiquitin-like domain-containing protein</fullName>
    </recommendedName>
</protein>
<keyword evidence="1" id="KW-1017">Isopeptide bond</keyword>
<dbReference type="Pfam" id="PF00240">
    <property type="entry name" value="ubiquitin"/>
    <property type="match status" value="1"/>
</dbReference>
<comment type="caution">
    <text evidence="3">The sequence shown here is derived from an EMBL/GenBank/DDBJ whole genome shotgun (WGS) entry which is preliminary data.</text>
</comment>
<accession>A0AAV1RYU2</accession>
<dbReference type="PRINTS" id="PR00348">
    <property type="entry name" value="UBIQUITIN"/>
</dbReference>
<evidence type="ECO:0000313" key="4">
    <source>
        <dbReference type="Proteomes" id="UP001314170"/>
    </source>
</evidence>
<dbReference type="InterPro" id="IPR000626">
    <property type="entry name" value="Ubiquitin-like_dom"/>
</dbReference>
<dbReference type="PROSITE" id="PS50053">
    <property type="entry name" value="UBIQUITIN_2"/>
    <property type="match status" value="1"/>
</dbReference>
<dbReference type="PANTHER" id="PTHR10666">
    <property type="entry name" value="UBIQUITIN"/>
    <property type="match status" value="1"/>
</dbReference>
<dbReference type="Gene3D" id="3.10.20.90">
    <property type="entry name" value="Phosphatidylinositol 3-kinase Catalytic Subunit, Chain A, domain 1"/>
    <property type="match status" value="1"/>
</dbReference>
<dbReference type="EMBL" id="CAWUPB010001160">
    <property type="protein sequence ID" value="CAK7342694.1"/>
    <property type="molecule type" value="Genomic_DNA"/>
</dbReference>
<evidence type="ECO:0000259" key="2">
    <source>
        <dbReference type="PROSITE" id="PS50053"/>
    </source>
</evidence>
<organism evidence="3 4">
    <name type="scientific">Dovyalis caffra</name>
    <dbReference type="NCBI Taxonomy" id="77055"/>
    <lineage>
        <taxon>Eukaryota</taxon>
        <taxon>Viridiplantae</taxon>
        <taxon>Streptophyta</taxon>
        <taxon>Embryophyta</taxon>
        <taxon>Tracheophyta</taxon>
        <taxon>Spermatophyta</taxon>
        <taxon>Magnoliopsida</taxon>
        <taxon>eudicotyledons</taxon>
        <taxon>Gunneridae</taxon>
        <taxon>Pentapetalae</taxon>
        <taxon>rosids</taxon>
        <taxon>fabids</taxon>
        <taxon>Malpighiales</taxon>
        <taxon>Salicaceae</taxon>
        <taxon>Flacourtieae</taxon>
        <taxon>Dovyalis</taxon>
    </lineage>
</organism>
<dbReference type="Proteomes" id="UP001314170">
    <property type="component" value="Unassembled WGS sequence"/>
</dbReference>